<dbReference type="PANTHER" id="PTHR15555">
    <property type="entry name" value="ZINC FINGER HIT DOMAIN CONTAINING PROTEIN 2 PROTEIN FON -RELATED"/>
    <property type="match status" value="1"/>
</dbReference>
<dbReference type="CDD" id="cd23024">
    <property type="entry name" value="zf-HIT_ZNHIT2-3"/>
    <property type="match status" value="1"/>
</dbReference>
<keyword evidence="1" id="KW-0863">Zinc-finger</keyword>
<dbReference type="InterPro" id="IPR007529">
    <property type="entry name" value="Znf_HIT"/>
</dbReference>
<dbReference type="eggNOG" id="KOG4317">
    <property type="taxonomic scope" value="Eukaryota"/>
</dbReference>
<dbReference type="Gene3D" id="3.30.60.190">
    <property type="match status" value="1"/>
</dbReference>
<dbReference type="InterPro" id="IPR039646">
    <property type="entry name" value="ZNHIT2"/>
</dbReference>
<dbReference type="STRING" id="1156394.T0Q3L4"/>
<sequence>MDRRAQPPPTPITVPIRFGRTKTTLGPSASIQLHKAASSAGISNSSALRVCGVCTEAASKYTCPRCNVVYCGVACYKTHGETCTEHFYKAHVESEMQLNKTVDTTSAHAMQEALRRVYDEFGDEDHGLDDRLEQLVELMESDALSLDALTPNERAQFLREVADGRLGKLIALWTPWWTTSPAAYAAATHSARHQLITAVDDDEDDIDGDVEVPPQHPKHILTTRRAKALEPISALHASPNSPVLCCNLFELLFAYAYTLRTYNGDWTADVAEASATLVALSAVLHSQRVYMTIDDVRTACGSASLPDLNAAAAAAALDDAATLSSASLFICDALCDLEMLLLSAVDVADKSSRKRLRGMAKKVHFYLVWSNADTSAGAAEDRLTIS</sequence>
<keyword evidence="1" id="KW-0479">Metal-binding</keyword>
<gene>
    <name evidence="3" type="ORF">SDRG_10156</name>
</gene>
<protein>
    <recommendedName>
        <fullName evidence="2">HIT-type domain-containing protein</fullName>
    </recommendedName>
</protein>
<dbReference type="GeneID" id="19950883"/>
<dbReference type="RefSeq" id="XP_008614355.1">
    <property type="nucleotide sequence ID" value="XM_008616133.1"/>
</dbReference>
<organism evidence="3 4">
    <name type="scientific">Saprolegnia diclina (strain VS20)</name>
    <dbReference type="NCBI Taxonomy" id="1156394"/>
    <lineage>
        <taxon>Eukaryota</taxon>
        <taxon>Sar</taxon>
        <taxon>Stramenopiles</taxon>
        <taxon>Oomycota</taxon>
        <taxon>Saprolegniomycetes</taxon>
        <taxon>Saprolegniales</taxon>
        <taxon>Saprolegniaceae</taxon>
        <taxon>Saprolegnia</taxon>
    </lineage>
</organism>
<evidence type="ECO:0000313" key="3">
    <source>
        <dbReference type="EMBL" id="EQC32414.1"/>
    </source>
</evidence>
<evidence type="ECO:0000256" key="1">
    <source>
        <dbReference type="PROSITE-ProRule" id="PRU00453"/>
    </source>
</evidence>
<dbReference type="Pfam" id="PF04438">
    <property type="entry name" value="zf-HIT"/>
    <property type="match status" value="1"/>
</dbReference>
<feature type="domain" description="HIT-type" evidence="2">
    <location>
        <begin position="51"/>
        <end position="83"/>
    </location>
</feature>
<dbReference type="PROSITE" id="PS51083">
    <property type="entry name" value="ZF_HIT"/>
    <property type="match status" value="1"/>
</dbReference>
<dbReference type="InParanoid" id="T0Q3L4"/>
<dbReference type="OrthoDB" id="18412at2759"/>
<accession>T0Q3L4</accession>
<keyword evidence="4" id="KW-1185">Reference proteome</keyword>
<reference evidence="3 4" key="1">
    <citation type="submission" date="2012-04" db="EMBL/GenBank/DDBJ databases">
        <title>The Genome Sequence of Saprolegnia declina VS20.</title>
        <authorList>
            <consortium name="The Broad Institute Genome Sequencing Platform"/>
            <person name="Russ C."/>
            <person name="Nusbaum C."/>
            <person name="Tyler B."/>
            <person name="van West P."/>
            <person name="Dieguez-Uribeondo J."/>
            <person name="de Bruijn I."/>
            <person name="Tripathy S."/>
            <person name="Jiang R."/>
            <person name="Young S.K."/>
            <person name="Zeng Q."/>
            <person name="Gargeya S."/>
            <person name="Fitzgerald M."/>
            <person name="Haas B."/>
            <person name="Abouelleil A."/>
            <person name="Alvarado L."/>
            <person name="Arachchi H.M."/>
            <person name="Berlin A."/>
            <person name="Chapman S.B."/>
            <person name="Goldberg J."/>
            <person name="Griggs A."/>
            <person name="Gujja S."/>
            <person name="Hansen M."/>
            <person name="Howarth C."/>
            <person name="Imamovic A."/>
            <person name="Larimer J."/>
            <person name="McCowen C."/>
            <person name="Montmayeur A."/>
            <person name="Murphy C."/>
            <person name="Neiman D."/>
            <person name="Pearson M."/>
            <person name="Priest M."/>
            <person name="Roberts A."/>
            <person name="Saif S."/>
            <person name="Shea T."/>
            <person name="Sisk P."/>
            <person name="Sykes S."/>
            <person name="Wortman J."/>
            <person name="Nusbaum C."/>
            <person name="Birren B."/>
        </authorList>
    </citation>
    <scope>NUCLEOTIDE SEQUENCE [LARGE SCALE GENOMIC DNA]</scope>
    <source>
        <strain evidence="3 4">VS20</strain>
    </source>
</reference>
<dbReference type="EMBL" id="JH767164">
    <property type="protein sequence ID" value="EQC32414.1"/>
    <property type="molecule type" value="Genomic_DNA"/>
</dbReference>
<dbReference type="OMA" id="LMPDYKP"/>
<proteinExistence type="predicted"/>
<evidence type="ECO:0000313" key="4">
    <source>
        <dbReference type="Proteomes" id="UP000030762"/>
    </source>
</evidence>
<dbReference type="Proteomes" id="UP000030762">
    <property type="component" value="Unassembled WGS sequence"/>
</dbReference>
<dbReference type="VEuPathDB" id="FungiDB:SDRG_10156"/>
<keyword evidence="1" id="KW-0862">Zinc</keyword>
<name>T0Q3L4_SAPDV</name>
<dbReference type="AlphaFoldDB" id="T0Q3L4"/>
<dbReference type="PANTHER" id="PTHR15555:SF0">
    <property type="entry name" value="ZINC FINGER HIT DOMAIN-CONTAINING PROTEIN 2"/>
    <property type="match status" value="1"/>
</dbReference>
<evidence type="ECO:0000259" key="2">
    <source>
        <dbReference type="PROSITE" id="PS51083"/>
    </source>
</evidence>
<dbReference type="GO" id="GO:0008270">
    <property type="term" value="F:zinc ion binding"/>
    <property type="evidence" value="ECO:0007669"/>
    <property type="project" value="UniProtKB-UniRule"/>
</dbReference>
<dbReference type="SUPFAM" id="SSF144232">
    <property type="entry name" value="HIT/MYND zinc finger-like"/>
    <property type="match status" value="1"/>
</dbReference>